<evidence type="ECO:0000256" key="1">
    <source>
        <dbReference type="SAM" id="SignalP"/>
    </source>
</evidence>
<reference evidence="2 3" key="1">
    <citation type="submission" date="2019-10" db="EMBL/GenBank/DDBJ databases">
        <title>Whole genome shotgun sequence of Streptomyces angustmyceticus NBRC 3934.</title>
        <authorList>
            <person name="Hosoyama A."/>
            <person name="Ichikawa N."/>
            <person name="Kimura A."/>
            <person name="Kitahashi Y."/>
            <person name="Komaki H."/>
            <person name="Uohara A."/>
        </authorList>
    </citation>
    <scope>NUCLEOTIDE SEQUENCE [LARGE SCALE GENOMIC DNA]</scope>
    <source>
        <strain evidence="2 3">NBRC 3934</strain>
    </source>
</reference>
<gene>
    <name evidence="2" type="ORF">San01_44040</name>
</gene>
<organism evidence="2 3">
    <name type="scientific">Streptomyces angustmyceticus</name>
    <dbReference type="NCBI Taxonomy" id="285578"/>
    <lineage>
        <taxon>Bacteria</taxon>
        <taxon>Bacillati</taxon>
        <taxon>Actinomycetota</taxon>
        <taxon>Actinomycetes</taxon>
        <taxon>Kitasatosporales</taxon>
        <taxon>Streptomycetaceae</taxon>
        <taxon>Streptomyces</taxon>
    </lineage>
</organism>
<comment type="caution">
    <text evidence="2">The sequence shown here is derived from an EMBL/GenBank/DDBJ whole genome shotgun (WGS) entry which is preliminary data.</text>
</comment>
<proteinExistence type="predicted"/>
<protein>
    <submittedName>
        <fullName evidence="2">Uncharacterized protein</fullName>
    </submittedName>
</protein>
<sequence length="116" mass="12139">MSFTRTLRAVGGAVVAGALLFGSAPAAFADQIRNDQWPLKAFDAESVWKVSTGRGVTVAVIDSKGRISGTGPLGSIRRCRLCSRRGGRSEYRVRVGGSGARVCVLLAPGVRSFAEG</sequence>
<dbReference type="EMBL" id="BLAG01000012">
    <property type="protein sequence ID" value="GES31917.1"/>
    <property type="molecule type" value="Genomic_DNA"/>
</dbReference>
<dbReference type="SUPFAM" id="SSF52743">
    <property type="entry name" value="Subtilisin-like"/>
    <property type="match status" value="1"/>
</dbReference>
<accession>A0A5J4LC80</accession>
<dbReference type="InterPro" id="IPR036852">
    <property type="entry name" value="Peptidase_S8/S53_dom_sf"/>
</dbReference>
<dbReference type="GO" id="GO:0004252">
    <property type="term" value="F:serine-type endopeptidase activity"/>
    <property type="evidence" value="ECO:0007669"/>
    <property type="project" value="InterPro"/>
</dbReference>
<name>A0A5J4LC80_9ACTN</name>
<dbReference type="Gene3D" id="3.40.50.200">
    <property type="entry name" value="Peptidase S8/S53 domain"/>
    <property type="match status" value="1"/>
</dbReference>
<evidence type="ECO:0000313" key="2">
    <source>
        <dbReference type="EMBL" id="GES31917.1"/>
    </source>
</evidence>
<dbReference type="Proteomes" id="UP000325598">
    <property type="component" value="Unassembled WGS sequence"/>
</dbReference>
<keyword evidence="3" id="KW-1185">Reference proteome</keyword>
<keyword evidence="1" id="KW-0732">Signal</keyword>
<dbReference type="GO" id="GO:0006508">
    <property type="term" value="P:proteolysis"/>
    <property type="evidence" value="ECO:0007669"/>
    <property type="project" value="InterPro"/>
</dbReference>
<dbReference type="AlphaFoldDB" id="A0A5J4LC80"/>
<feature type="chain" id="PRO_5023886949" evidence="1">
    <location>
        <begin position="30"/>
        <end position="116"/>
    </location>
</feature>
<feature type="signal peptide" evidence="1">
    <location>
        <begin position="1"/>
        <end position="29"/>
    </location>
</feature>
<evidence type="ECO:0000313" key="3">
    <source>
        <dbReference type="Proteomes" id="UP000325598"/>
    </source>
</evidence>